<evidence type="ECO:0000313" key="2">
    <source>
        <dbReference type="EMBL" id="KWZ84018.1"/>
    </source>
</evidence>
<keyword evidence="1" id="KW-0812">Transmembrane</keyword>
<gene>
    <name evidence="2" type="ORF">HMPREF3213_01077</name>
</gene>
<dbReference type="Proteomes" id="UP000070376">
    <property type="component" value="Unassembled WGS sequence"/>
</dbReference>
<feature type="transmembrane region" description="Helical" evidence="1">
    <location>
        <begin position="12"/>
        <end position="30"/>
    </location>
</feature>
<keyword evidence="1" id="KW-1133">Transmembrane helix</keyword>
<dbReference type="AlphaFoldDB" id="A0A133KWN1"/>
<organism evidence="2 3">
    <name type="scientific">Heyndrickxia coagulans</name>
    <name type="common">Weizmannia coagulans</name>
    <dbReference type="NCBI Taxonomy" id="1398"/>
    <lineage>
        <taxon>Bacteria</taxon>
        <taxon>Bacillati</taxon>
        <taxon>Bacillota</taxon>
        <taxon>Bacilli</taxon>
        <taxon>Bacillales</taxon>
        <taxon>Bacillaceae</taxon>
        <taxon>Heyndrickxia</taxon>
    </lineage>
</organism>
<reference evidence="3" key="1">
    <citation type="submission" date="2016-01" db="EMBL/GenBank/DDBJ databases">
        <authorList>
            <person name="Mitreva M."/>
            <person name="Pepin K.H."/>
            <person name="Mihindukulasuriya K.A."/>
            <person name="Fulton R."/>
            <person name="Fronick C."/>
            <person name="O'Laughlin M."/>
            <person name="Miner T."/>
            <person name="Herter B."/>
            <person name="Rosa B.A."/>
            <person name="Cordes M."/>
            <person name="Tomlinson C."/>
            <person name="Wollam A."/>
            <person name="Palsikar V.B."/>
            <person name="Mardis E.R."/>
            <person name="Wilson R.K."/>
        </authorList>
    </citation>
    <scope>NUCLEOTIDE SEQUENCE [LARGE SCALE GENOMIC DNA]</scope>
    <source>
        <strain evidence="3">GED7749B</strain>
    </source>
</reference>
<accession>A0A133KWN1</accession>
<dbReference type="PATRIC" id="fig|1398.22.peg.1086"/>
<sequence>MYHLFLKNSLNMLILACNGFQLILCFSRNIRNVQNKLRNAGFRYIIL</sequence>
<proteinExistence type="predicted"/>
<evidence type="ECO:0000256" key="1">
    <source>
        <dbReference type="SAM" id="Phobius"/>
    </source>
</evidence>
<name>A0A133KWN1_HEYCO</name>
<protein>
    <submittedName>
        <fullName evidence="2">Uncharacterized protein</fullName>
    </submittedName>
</protein>
<evidence type="ECO:0000313" key="3">
    <source>
        <dbReference type="Proteomes" id="UP000070376"/>
    </source>
</evidence>
<dbReference type="EMBL" id="LRPN01000033">
    <property type="protein sequence ID" value="KWZ84018.1"/>
    <property type="molecule type" value="Genomic_DNA"/>
</dbReference>
<keyword evidence="1" id="KW-0472">Membrane</keyword>
<comment type="caution">
    <text evidence="2">The sequence shown here is derived from an EMBL/GenBank/DDBJ whole genome shotgun (WGS) entry which is preliminary data.</text>
</comment>